<protein>
    <submittedName>
        <fullName evidence="2">Uncharacterized protein</fullName>
    </submittedName>
</protein>
<evidence type="ECO:0000256" key="1">
    <source>
        <dbReference type="SAM" id="SignalP"/>
    </source>
</evidence>
<sequence length="242" mass="26663">MNKMIAVRALIAVLSLGVTGIALSQDELNESQINTILSTAFTDLKNVPVSACITLPGAAAELPADVETASLQTMEGKVRKDVEALIRNGLITVQFNTGKGAPTVKKPGYTAIEKEVSLSHVEVTPLGKSFYRYDESKSSGALNGKKGLYTDNRFCAHIVYGGMEKFMQPTKNPFDNNPHLVTWVDFLWKPDESKTAWLADKDLGSSLGFFPKKDGWAHRGILLEQNDDGRWELGTEPYTIRW</sequence>
<keyword evidence="3" id="KW-1185">Reference proteome</keyword>
<name>A0ABS1IQ57_9GAMM</name>
<feature type="chain" id="PRO_5045637513" evidence="1">
    <location>
        <begin position="25"/>
        <end position="242"/>
    </location>
</feature>
<keyword evidence="1" id="KW-0732">Signal</keyword>
<feature type="signal peptide" evidence="1">
    <location>
        <begin position="1"/>
        <end position="24"/>
    </location>
</feature>
<dbReference type="RefSeq" id="WP_218466568.1">
    <property type="nucleotide sequence ID" value="NZ_JADRCR010000004.1"/>
</dbReference>
<dbReference type="EMBL" id="JADRCR010000004">
    <property type="protein sequence ID" value="MBK5143901.1"/>
    <property type="molecule type" value="Genomic_DNA"/>
</dbReference>
<evidence type="ECO:0000313" key="2">
    <source>
        <dbReference type="EMBL" id="MBK5143901.1"/>
    </source>
</evidence>
<dbReference type="Proteomes" id="UP001296921">
    <property type="component" value="Unassembled WGS sequence"/>
</dbReference>
<reference evidence="2 3" key="1">
    <citation type="submission" date="2020-11" db="EMBL/GenBank/DDBJ databases">
        <title>Insectihabitans protaetiae gen. nov. sp. nov. and Insectihabitans allomyrinae sp. nov., isolated from larvae of Protaetia brevitarsis seulensis and Allomyrina dichotoma, respectively.</title>
        <authorList>
            <person name="Lee S.D."/>
            <person name="Byeon Y.-S."/>
            <person name="Kim S.-M."/>
            <person name="Yang H.L."/>
            <person name="Kim I.S."/>
        </authorList>
    </citation>
    <scope>NUCLEOTIDE SEQUENCE [LARGE SCALE GENOMIC DNA]</scope>
    <source>
        <strain evidence="2 3">BWR-B9</strain>
    </source>
</reference>
<proteinExistence type="predicted"/>
<gene>
    <name evidence="2" type="ORF">I2494_09250</name>
</gene>
<comment type="caution">
    <text evidence="2">The sequence shown here is derived from an EMBL/GenBank/DDBJ whole genome shotgun (WGS) entry which is preliminary data.</text>
</comment>
<evidence type="ECO:0000313" key="3">
    <source>
        <dbReference type="Proteomes" id="UP001296921"/>
    </source>
</evidence>
<organism evidence="2 3">
    <name type="scientific">Limnobaculum allomyrinae</name>
    <dbReference type="NCBI Taxonomy" id="2791986"/>
    <lineage>
        <taxon>Bacteria</taxon>
        <taxon>Pseudomonadati</taxon>
        <taxon>Pseudomonadota</taxon>
        <taxon>Gammaproteobacteria</taxon>
        <taxon>Enterobacterales</taxon>
        <taxon>Budviciaceae</taxon>
        <taxon>Limnobaculum</taxon>
    </lineage>
</organism>
<accession>A0ABS1IQ57</accession>